<dbReference type="InterPro" id="IPR036291">
    <property type="entry name" value="NAD(P)-bd_dom_sf"/>
</dbReference>
<dbReference type="PANTHER" id="PTHR44229">
    <property type="entry name" value="15-HYDROXYPROSTAGLANDIN DEHYDROGENASE [NAD(+)]"/>
    <property type="match status" value="1"/>
</dbReference>
<evidence type="ECO:0000313" key="5">
    <source>
        <dbReference type="Proteomes" id="UP001147695"/>
    </source>
</evidence>
<comment type="similarity">
    <text evidence="1">Belongs to the short-chain dehydrogenases/reductases (SDR) family.</text>
</comment>
<comment type="caution">
    <text evidence="4">The sequence shown here is derived from an EMBL/GenBank/DDBJ whole genome shotgun (WGS) entry which is preliminary data.</text>
</comment>
<dbReference type="EMBL" id="JAPZBQ010000006">
    <property type="protein sequence ID" value="KAJ5322527.1"/>
    <property type="molecule type" value="Genomic_DNA"/>
</dbReference>
<accession>A0A9W9Q369</accession>
<dbReference type="GO" id="GO:0005737">
    <property type="term" value="C:cytoplasm"/>
    <property type="evidence" value="ECO:0007669"/>
    <property type="project" value="TreeGrafter"/>
</dbReference>
<dbReference type="Gene3D" id="3.40.50.720">
    <property type="entry name" value="NAD(P)-binding Rossmann-like Domain"/>
    <property type="match status" value="1"/>
</dbReference>
<dbReference type="Pfam" id="PF00106">
    <property type="entry name" value="adh_short"/>
    <property type="match status" value="1"/>
</dbReference>
<reference evidence="4" key="1">
    <citation type="submission" date="2022-12" db="EMBL/GenBank/DDBJ databases">
        <authorList>
            <person name="Petersen C."/>
        </authorList>
    </citation>
    <scope>NUCLEOTIDE SEQUENCE</scope>
    <source>
        <strain evidence="4">IBT 35673</strain>
    </source>
</reference>
<reference evidence="4" key="2">
    <citation type="journal article" date="2023" name="IMA Fungus">
        <title>Comparative genomic study of the Penicillium genus elucidates a diverse pangenome and 15 lateral gene transfer events.</title>
        <authorList>
            <person name="Petersen C."/>
            <person name="Sorensen T."/>
            <person name="Nielsen M.R."/>
            <person name="Sondergaard T.E."/>
            <person name="Sorensen J.L."/>
            <person name="Fitzpatrick D.A."/>
            <person name="Frisvad J.C."/>
            <person name="Nielsen K.L."/>
        </authorList>
    </citation>
    <scope>NUCLEOTIDE SEQUENCE</scope>
    <source>
        <strain evidence="4">IBT 35673</strain>
    </source>
</reference>
<name>A0A9W9Q369_PENBR</name>
<evidence type="ECO:0000256" key="2">
    <source>
        <dbReference type="ARBA" id="ARBA00022857"/>
    </source>
</evidence>
<evidence type="ECO:0000256" key="3">
    <source>
        <dbReference type="ARBA" id="ARBA00023002"/>
    </source>
</evidence>
<dbReference type="InterPro" id="IPR002347">
    <property type="entry name" value="SDR_fam"/>
</dbReference>
<dbReference type="InterPro" id="IPR020904">
    <property type="entry name" value="Sc_DH/Rdtase_CS"/>
</dbReference>
<protein>
    <recommendedName>
        <fullName evidence="6">NAD(P)-binding protein</fullName>
    </recommendedName>
</protein>
<dbReference type="Proteomes" id="UP001147695">
    <property type="component" value="Unassembled WGS sequence"/>
</dbReference>
<dbReference type="PANTHER" id="PTHR44229:SF4">
    <property type="entry name" value="15-HYDROXYPROSTAGLANDIN DEHYDROGENASE [NAD(+)]"/>
    <property type="match status" value="1"/>
</dbReference>
<dbReference type="AlphaFoldDB" id="A0A9W9Q369"/>
<dbReference type="PRINTS" id="PR00081">
    <property type="entry name" value="GDHRDH"/>
</dbReference>
<keyword evidence="3" id="KW-0560">Oxidoreductase</keyword>
<dbReference type="PROSITE" id="PS00061">
    <property type="entry name" value="ADH_SHORT"/>
    <property type="match status" value="1"/>
</dbReference>
<proteinExistence type="inferred from homology"/>
<dbReference type="SUPFAM" id="SSF51735">
    <property type="entry name" value="NAD(P)-binding Rossmann-fold domains"/>
    <property type="match status" value="1"/>
</dbReference>
<evidence type="ECO:0000256" key="1">
    <source>
        <dbReference type="ARBA" id="ARBA00006484"/>
    </source>
</evidence>
<organism evidence="4 5">
    <name type="scientific">Penicillium brevicompactum</name>
    <dbReference type="NCBI Taxonomy" id="5074"/>
    <lineage>
        <taxon>Eukaryota</taxon>
        <taxon>Fungi</taxon>
        <taxon>Dikarya</taxon>
        <taxon>Ascomycota</taxon>
        <taxon>Pezizomycotina</taxon>
        <taxon>Eurotiomycetes</taxon>
        <taxon>Eurotiomycetidae</taxon>
        <taxon>Eurotiales</taxon>
        <taxon>Aspergillaceae</taxon>
        <taxon>Penicillium</taxon>
    </lineage>
</organism>
<evidence type="ECO:0000313" key="4">
    <source>
        <dbReference type="EMBL" id="KAJ5322527.1"/>
    </source>
</evidence>
<evidence type="ECO:0008006" key="6">
    <source>
        <dbReference type="Google" id="ProtNLM"/>
    </source>
</evidence>
<dbReference type="GO" id="GO:0016616">
    <property type="term" value="F:oxidoreductase activity, acting on the CH-OH group of donors, NAD or NADP as acceptor"/>
    <property type="evidence" value="ECO:0007669"/>
    <property type="project" value="TreeGrafter"/>
</dbReference>
<keyword evidence="2" id="KW-0521">NADP</keyword>
<sequence length="296" mass="32106">MSAKVALITGGVSGLGLSVAKALSISENWTIHILDINEEGGAQVAKKLPRTTFHRANVTKYSELASAFQSTFEQSSRLDFVFANAGVIERNNFYATPDAEDGRDVCPPPEPDLLSIDADLKGVVLTTYLSQHYFRHSPHKGQGCNLVMTASCGGLYPSFYCPLYSAAKFGVVGFMRSVSQHFRANGIRVNAICPSIIRTNLVDSVGWDSFPQNRFVEVENVARVVLALIEGEPAGQGLKDATGRHLPLAELYGVAVEISDSGLYFRDQHDFCDEGMREVMAATVLENQVGAILNGD</sequence>
<gene>
    <name evidence="4" type="ORF">N7452_010816</name>
</gene>